<dbReference type="Proteomes" id="UP000220605">
    <property type="component" value="Unassembled WGS sequence"/>
</dbReference>
<name>A0A1G4EG51_PLAVI</name>
<evidence type="ECO:0000313" key="3">
    <source>
        <dbReference type="Proteomes" id="UP000305196"/>
    </source>
</evidence>
<reference evidence="2 3" key="1">
    <citation type="submission" date="2016-07" db="EMBL/GenBank/DDBJ databases">
        <authorList>
            <consortium name="Pathogen Informatics"/>
        </authorList>
    </citation>
    <scope>NUCLEOTIDE SEQUENCE</scope>
</reference>
<dbReference type="VEuPathDB" id="PlasmoDB:PVW1_000025300"/>
<dbReference type="EMBL" id="FLYI01000088">
    <property type="protein sequence ID" value="SCA81809.1"/>
    <property type="molecule type" value="Genomic_DNA"/>
</dbReference>
<dbReference type="Proteomes" id="UP000305196">
    <property type="component" value="Unassembled WGS sequence"/>
</dbReference>
<proteinExistence type="predicted"/>
<dbReference type="VEuPathDB" id="PlasmoDB:PVX_006580"/>
<dbReference type="OrthoDB" id="387362at2759"/>
<dbReference type="EMBL" id="FLZR02000020">
    <property type="protein sequence ID" value="VUZ99924.1"/>
    <property type="molecule type" value="Genomic_DNA"/>
</dbReference>
<evidence type="ECO:0000313" key="2">
    <source>
        <dbReference type="EMBL" id="VUZ99924.1"/>
    </source>
</evidence>
<accession>A0A1G4EG51</accession>
<sequence>MIWGSRQKWEEFERWTKLFSSELYSEKFYKQLDDLRPFREYFPVCDSLKSYDKGEGVKKLCARLLKYLKTNNISKEDNEYNICILLNYWVYDKLNVILKSDDSSSIYRAFGEIGLIWSNFIEKNLKNVENLTCKHISNIVNHDDWKKRKELYDYCVNYDALNKIVANFPQKCNDFHEYIEDKAHLYEHFKKNCPSSNENECPNFYEKCKKYDPKDALPLLRCHEEIIRKRPATVLRPPITDERVSGEETHEYFSSAGMRSSNAQNLPENSYAVRKFGDVFLGVVATTMTAGGLYKFTPLGGILRNGFGWNNNMRTFNGGDNGLFDYAPESFNPYSGGAEEHYIGYHPA</sequence>
<gene>
    <name evidence="1" type="ORF">PVC01_000039600</name>
    <name evidence="2" type="ORF">PVP01_0006370</name>
</gene>
<dbReference type="VEuPathDB" id="PlasmoDB:PVP01_0006370"/>
<dbReference type="InterPro" id="IPR008780">
    <property type="entry name" value="Plasmodium_Vir"/>
</dbReference>
<dbReference type="VEuPathDB" id="PlasmoDB:PVPAM_060040900"/>
<dbReference type="AlphaFoldDB" id="A0A1G4EG51"/>
<organism evidence="2">
    <name type="scientific">Plasmodium vivax</name>
    <name type="common">malaria parasite P. vivax</name>
    <dbReference type="NCBI Taxonomy" id="5855"/>
    <lineage>
        <taxon>Eukaryota</taxon>
        <taxon>Sar</taxon>
        <taxon>Alveolata</taxon>
        <taxon>Apicomplexa</taxon>
        <taxon>Aconoidasida</taxon>
        <taxon>Haemosporida</taxon>
        <taxon>Plasmodiidae</taxon>
        <taxon>Plasmodium</taxon>
        <taxon>Plasmodium (Plasmodium)</taxon>
    </lineage>
</organism>
<protein>
    <submittedName>
        <fullName evidence="2">VIR protein</fullName>
    </submittedName>
</protein>
<evidence type="ECO:0000313" key="1">
    <source>
        <dbReference type="EMBL" id="SCA81809.1"/>
    </source>
</evidence>
<dbReference type="Pfam" id="PF05795">
    <property type="entry name" value="Plasmodium_Vir"/>
    <property type="match status" value="2"/>
</dbReference>